<dbReference type="AlphaFoldDB" id="A0A8X6J1Y3"/>
<gene>
    <name evidence="1" type="ORF">TNCT_40871</name>
</gene>
<dbReference type="EMBL" id="BMAO01035853">
    <property type="protein sequence ID" value="GFR06413.1"/>
    <property type="molecule type" value="Genomic_DNA"/>
</dbReference>
<sequence>MSLSANSMGLVFSGDPGSVHAVGGREDHGRTSPRFPPTQQWAHVIHESGAAFASFEQVLLVSNLCFNRAFNAAQQKTVDEQILLNCDQMYHK</sequence>
<proteinExistence type="predicted"/>
<evidence type="ECO:0000313" key="1">
    <source>
        <dbReference type="EMBL" id="GFR06413.1"/>
    </source>
</evidence>
<protein>
    <submittedName>
        <fullName evidence="1">Uncharacterized protein</fullName>
    </submittedName>
</protein>
<comment type="caution">
    <text evidence="1">The sequence shown here is derived from an EMBL/GenBank/DDBJ whole genome shotgun (WGS) entry which is preliminary data.</text>
</comment>
<accession>A0A8X6J1Y3</accession>
<keyword evidence="2" id="KW-1185">Reference proteome</keyword>
<name>A0A8X6J1Y3_TRICU</name>
<organism evidence="1 2">
    <name type="scientific">Trichonephila clavata</name>
    <name type="common">Joro spider</name>
    <name type="synonym">Nephila clavata</name>
    <dbReference type="NCBI Taxonomy" id="2740835"/>
    <lineage>
        <taxon>Eukaryota</taxon>
        <taxon>Metazoa</taxon>
        <taxon>Ecdysozoa</taxon>
        <taxon>Arthropoda</taxon>
        <taxon>Chelicerata</taxon>
        <taxon>Arachnida</taxon>
        <taxon>Araneae</taxon>
        <taxon>Araneomorphae</taxon>
        <taxon>Entelegynae</taxon>
        <taxon>Araneoidea</taxon>
        <taxon>Nephilidae</taxon>
        <taxon>Trichonephila</taxon>
    </lineage>
</organism>
<reference evidence="1" key="1">
    <citation type="submission" date="2020-07" db="EMBL/GenBank/DDBJ databases">
        <title>Multicomponent nature underlies the extraordinary mechanical properties of spider dragline silk.</title>
        <authorList>
            <person name="Kono N."/>
            <person name="Nakamura H."/>
            <person name="Mori M."/>
            <person name="Yoshida Y."/>
            <person name="Ohtoshi R."/>
            <person name="Malay A.D."/>
            <person name="Moran D.A.P."/>
            <person name="Tomita M."/>
            <person name="Numata K."/>
            <person name="Arakawa K."/>
        </authorList>
    </citation>
    <scope>NUCLEOTIDE SEQUENCE</scope>
</reference>
<evidence type="ECO:0000313" key="2">
    <source>
        <dbReference type="Proteomes" id="UP000887116"/>
    </source>
</evidence>
<dbReference type="Proteomes" id="UP000887116">
    <property type="component" value="Unassembled WGS sequence"/>
</dbReference>